<reference evidence="1" key="1">
    <citation type="submission" date="2018-02" db="EMBL/GenBank/DDBJ databases">
        <title>The genomes of Aspergillus section Nigri reveals drivers in fungal speciation.</title>
        <authorList>
            <consortium name="DOE Joint Genome Institute"/>
            <person name="Vesth T.C."/>
            <person name="Nybo J."/>
            <person name="Theobald S."/>
            <person name="Brandl J."/>
            <person name="Frisvad J.C."/>
            <person name="Nielsen K.F."/>
            <person name="Lyhne E.K."/>
            <person name="Kogle M.E."/>
            <person name="Kuo A."/>
            <person name="Riley R."/>
            <person name="Clum A."/>
            <person name="Nolan M."/>
            <person name="Lipzen A."/>
            <person name="Salamov A."/>
            <person name="Henrissat B."/>
            <person name="Wiebenga A."/>
            <person name="De vries R.P."/>
            <person name="Grigoriev I.V."/>
            <person name="Mortensen U.H."/>
            <person name="Andersen M.R."/>
            <person name="Baker S.E."/>
        </authorList>
    </citation>
    <scope>NUCLEOTIDE SEQUENCE</scope>
    <source>
        <strain evidence="1">CBS 621.78</strain>
    </source>
</reference>
<proteinExistence type="predicted"/>
<evidence type="ECO:0000313" key="2">
    <source>
        <dbReference type="Proteomes" id="UP000249057"/>
    </source>
</evidence>
<dbReference type="Proteomes" id="UP000249057">
    <property type="component" value="Unassembled WGS sequence"/>
</dbReference>
<keyword evidence="2" id="KW-1185">Reference proteome</keyword>
<gene>
    <name evidence="1" type="ORF">BO95DRAFT_157237</name>
</gene>
<name>A0ACD1GMS6_9EURO</name>
<sequence length="470" mass="50978">MAGNFKVLIAGGSLVGLTLAISLEHAGIDYELFEKGDFAPQLGASIGFYPQSNQLMDQLGVWSEIEKVVIPLRARYHFDENGYCMEASIALQYLQQYLKYPTIFMERSEMLRILHDRIADPMKLHSQSPVVAYEETPGGIAVTTADGQRFQGSILVGADGIHSRVRQLMADKIHPTDVALAEGIEQSFTSEYKCLFAVSRNDPAAPFLPDGTVHNVYHQNHSALAATGVPGLVFWFLFVKVPNMWTPNCPRFTEADADALAHEYGHVAPGPGYTIRDLWTARVKGSLVSLEEGIVSQWSHGRVLLLGDAAHKVTPNAGFGGNLALEGVAHLTNALVALLQDCGPRTAPEVEQLGALFAEFDRSHRPRATAVLGLSAKITRYEAQETGFLRFAARYLSPVIPDRWKAALFARFASGAPRLEFLPIKTAAAAVATACVGRSVREQDKGTGKVWLGVGLVGVVAAVGLATSRR</sequence>
<protein>
    <submittedName>
        <fullName evidence="1">FAD/NAD(P)-binding domain-containing protein</fullName>
    </submittedName>
</protein>
<accession>A0ACD1GMS6</accession>
<dbReference type="EMBL" id="KZ825313">
    <property type="protein sequence ID" value="RAH50571.1"/>
    <property type="molecule type" value="Genomic_DNA"/>
</dbReference>
<organism evidence="1 2">
    <name type="scientific">Aspergillus brunneoviolaceus CBS 621.78</name>
    <dbReference type="NCBI Taxonomy" id="1450534"/>
    <lineage>
        <taxon>Eukaryota</taxon>
        <taxon>Fungi</taxon>
        <taxon>Dikarya</taxon>
        <taxon>Ascomycota</taxon>
        <taxon>Pezizomycotina</taxon>
        <taxon>Eurotiomycetes</taxon>
        <taxon>Eurotiomycetidae</taxon>
        <taxon>Eurotiales</taxon>
        <taxon>Aspergillaceae</taxon>
        <taxon>Aspergillus</taxon>
        <taxon>Aspergillus subgen. Circumdati</taxon>
    </lineage>
</organism>
<evidence type="ECO:0000313" key="1">
    <source>
        <dbReference type="EMBL" id="RAH50571.1"/>
    </source>
</evidence>